<protein>
    <submittedName>
        <fullName evidence="2">DUF1264 domain protein</fullName>
    </submittedName>
</protein>
<dbReference type="PANTHER" id="PTHR31360:SF0">
    <property type="entry name" value="OIL BODY-ASSOCIATED PROTEIN 1B"/>
    <property type="match status" value="1"/>
</dbReference>
<comment type="similarity">
    <text evidence="1">Belongs to the OBAP family.</text>
</comment>
<dbReference type="InterPro" id="IPR010686">
    <property type="entry name" value="OBAP-like"/>
</dbReference>
<sequence length="244" mass="27373">MTAPTSHGAAGGPITTKDAILETGASATQPFEPIRAICAHLNAFHVYASDPSRSVEANHYCTHLSADVRIHLAIPKKSPSPELLADTTDNEQQVRQCLIYDAPTNPARLIGVEYMITPSLYQGLDEQERRLWHSHDYEVRSGMLIMPNPNVPNAIWEVAETAEMKEVIGLYGKTYHFWQVDRGDVLPLGKPELMMSFVKDEQVPWDKIKDRDERNGVATERKREIRNGIEGVSVHEDADGCWKN</sequence>
<dbReference type="PANTHER" id="PTHR31360">
    <property type="match status" value="1"/>
</dbReference>
<organism evidence="2 3">
    <name type="scientific">Diplocarpon coronariae</name>
    <dbReference type="NCBI Taxonomy" id="2795749"/>
    <lineage>
        <taxon>Eukaryota</taxon>
        <taxon>Fungi</taxon>
        <taxon>Dikarya</taxon>
        <taxon>Ascomycota</taxon>
        <taxon>Pezizomycotina</taxon>
        <taxon>Leotiomycetes</taxon>
        <taxon>Helotiales</taxon>
        <taxon>Drepanopezizaceae</taxon>
        <taxon>Diplocarpon</taxon>
    </lineage>
</organism>
<accession>A0A218ZIW7</accession>
<dbReference type="EMBL" id="MZNU01000019">
    <property type="protein sequence ID" value="OWP07275.1"/>
    <property type="molecule type" value="Genomic_DNA"/>
</dbReference>
<evidence type="ECO:0000313" key="3">
    <source>
        <dbReference type="Proteomes" id="UP000242519"/>
    </source>
</evidence>
<dbReference type="Proteomes" id="UP000242519">
    <property type="component" value="Unassembled WGS sequence"/>
</dbReference>
<keyword evidence="3" id="KW-1185">Reference proteome</keyword>
<reference evidence="2 3" key="1">
    <citation type="submission" date="2017-04" db="EMBL/GenBank/DDBJ databases">
        <title>Draft genome sequence of Marssonina coronaria NL1: causal agent of apple blotch.</title>
        <authorList>
            <person name="Cheng Q."/>
        </authorList>
    </citation>
    <scope>NUCLEOTIDE SEQUENCE [LARGE SCALE GENOMIC DNA]</scope>
    <source>
        <strain evidence="2 3">NL1</strain>
    </source>
</reference>
<dbReference type="OrthoDB" id="1901244at2759"/>
<dbReference type="InParanoid" id="A0A218ZIW7"/>
<dbReference type="STRING" id="503106.A0A218ZIW7"/>
<name>A0A218ZIW7_9HELO</name>
<dbReference type="AlphaFoldDB" id="A0A218ZIW7"/>
<gene>
    <name evidence="2" type="ORF">B2J93_2048</name>
</gene>
<dbReference type="Pfam" id="PF06884">
    <property type="entry name" value="DUF1264"/>
    <property type="match status" value="2"/>
</dbReference>
<evidence type="ECO:0000313" key="2">
    <source>
        <dbReference type="EMBL" id="OWP07275.1"/>
    </source>
</evidence>
<proteinExistence type="inferred from homology"/>
<evidence type="ECO:0000256" key="1">
    <source>
        <dbReference type="ARBA" id="ARBA00009740"/>
    </source>
</evidence>
<comment type="caution">
    <text evidence="2">The sequence shown here is derived from an EMBL/GenBank/DDBJ whole genome shotgun (WGS) entry which is preliminary data.</text>
</comment>